<dbReference type="SUPFAM" id="SSF52047">
    <property type="entry name" value="RNI-like"/>
    <property type="match status" value="1"/>
</dbReference>
<keyword evidence="5" id="KW-1185">Reference proteome</keyword>
<organism evidence="4">
    <name type="scientific">Oryza barthii</name>
    <dbReference type="NCBI Taxonomy" id="65489"/>
    <lineage>
        <taxon>Eukaryota</taxon>
        <taxon>Viridiplantae</taxon>
        <taxon>Streptophyta</taxon>
        <taxon>Embryophyta</taxon>
        <taxon>Tracheophyta</taxon>
        <taxon>Spermatophyta</taxon>
        <taxon>Magnoliopsida</taxon>
        <taxon>Liliopsida</taxon>
        <taxon>Poales</taxon>
        <taxon>Poaceae</taxon>
        <taxon>BOP clade</taxon>
        <taxon>Oryzoideae</taxon>
        <taxon>Oryzeae</taxon>
        <taxon>Oryzinae</taxon>
        <taxon>Oryza</taxon>
    </lineage>
</organism>
<feature type="domain" description="F-box" evidence="3">
    <location>
        <begin position="20"/>
        <end position="67"/>
    </location>
</feature>
<dbReference type="SMART" id="SM00256">
    <property type="entry name" value="FBOX"/>
    <property type="match status" value="2"/>
</dbReference>
<dbReference type="InterPro" id="IPR001611">
    <property type="entry name" value="Leu-rich_rpt"/>
</dbReference>
<dbReference type="SUPFAM" id="SSF81383">
    <property type="entry name" value="F-box domain"/>
    <property type="match status" value="1"/>
</dbReference>
<protein>
    <recommendedName>
        <fullName evidence="3">F-box domain-containing protein</fullName>
    </recommendedName>
</protein>
<dbReference type="InterPro" id="IPR036047">
    <property type="entry name" value="F-box-like_dom_sf"/>
</dbReference>
<dbReference type="InterPro" id="IPR032675">
    <property type="entry name" value="LRR_dom_sf"/>
</dbReference>
<dbReference type="Proteomes" id="UP000026960">
    <property type="component" value="Chromosome 2"/>
</dbReference>
<dbReference type="PaxDb" id="65489-OBART02G37970.1"/>
<dbReference type="Gene3D" id="3.80.10.10">
    <property type="entry name" value="Ribonuclease Inhibitor"/>
    <property type="match status" value="4"/>
</dbReference>
<sequence length="1238" mass="138992">MAKNKKGRRNKPACHYVKDKDRLTTLPNDVLLNILERLDTADDIRACTHCKRMTKLPAELSRIVVDANSFTPNKIAPDLLTLSDVVQMNEALAGATEKLLNFRSQQIALRQLSLRFYLRYYDCLTIGKAVQHAMSTYNLETLEFTILTEKQGDCCEETHMLCFGKQFRTFLAAFPDAFAGLTRLQLQHLHFAEPDIPNLLTTCKQLKHLRLFSCLNQDDPAVLRIEHPQLVELDINYGDFEFVELKCLPKLRHMAYVHWDCHGDPLSFGDVPLLSSLSLTNTSAGWQKNLRLSQLLSTVTSRSDLLLNFESEKIWVRPECPKLLGPVFHKLQRVSLVDVPEGCNIDWTMFILEAAPSLKEICITIWDHWHENLSKVTIYGFQPDDNLVGFVRRVMEVAVNLEEVSLYDRKARAASACWCSRSDQVSGDGDLRPEAACFCLHGAGAQIRQGVGLPQPLQSIPQVPKEVYNNLDTGAQDEKWWEGVDLQKLILAHNNLEVLREDLRNLSSLVVLNISHNNISSLPAAIGDLPLLKSLDVSSNQINALPEEIGFATALVKVDCSNNCLTDLPVSLARCLELSELNASNNTISVLPDELAGCSKLFRLNLEGNKLVTLSDKMFMSWTMLTEMNADHRADSFFPWGICFENLACSMQVCYYLNELSKLWTLTYASACYIQGTMTTLRKLLLTGNPMRTLRSSLVSGPTTALLKYLRSRLSSDEGASGSGSTPTKDDQIAAARRLSLSSKELDLSGLGVTSVPPAAWETNDVMKLDLSKNSIEDLPNELSLCSSLQSLILSNNKIKRWPGTVFSSLASLSLLKLDNNPLAEILATDLEALLLGLKLLRILDLSQNYLTSVPEGIKDLTSLIELDLSDNNITTLPPELGLLEPNLQVLKLDGNPLRRVIDVKCWYLNANGLTPSLVPGKDRLSDLPDDVVLNILERLDTSDAMKTCILSKNMRATLPDMLSRIAVDVAAFSRPNHRRLTLREVVRTNGAVADLTAAVLEFRRPEIPVHHLALRFYLSLSLVDTGMSWKNSIRLSHFLANAPSLHQLNLNFQSEKIWVEPEGWKRLAPVLGELRHVTLVDLPEGCDIAWTMFIVEAAPRLESLSIRVWDHWCKMERDETTRQENGYCDKSNVEWQPSVANLEHRNLAKLTIVGFQPDEHFVGFIRRVMESAVNLEEISLYDRVVGRCCSCLDPKTKSKVVPSRYPRTMKEQVLLRKEMTKGLLLGMDLSHVIHFKS</sequence>
<dbReference type="SUPFAM" id="SSF52058">
    <property type="entry name" value="L domain-like"/>
    <property type="match status" value="1"/>
</dbReference>
<dbReference type="InterPro" id="IPR001810">
    <property type="entry name" value="F-box_dom"/>
</dbReference>
<feature type="domain" description="F-box" evidence="3">
    <location>
        <begin position="922"/>
        <end position="970"/>
    </location>
</feature>
<dbReference type="EnsemblPlants" id="OBART02G37970.1">
    <property type="protein sequence ID" value="OBART02G37970.1"/>
    <property type="gene ID" value="OBART02G37970"/>
</dbReference>
<reference evidence="4" key="2">
    <citation type="submission" date="2015-03" db="UniProtKB">
        <authorList>
            <consortium name="EnsemblPlants"/>
        </authorList>
    </citation>
    <scope>IDENTIFICATION</scope>
</reference>
<evidence type="ECO:0000256" key="2">
    <source>
        <dbReference type="ARBA" id="ARBA00022737"/>
    </source>
</evidence>
<dbReference type="PROSITE" id="PS51450">
    <property type="entry name" value="LRR"/>
    <property type="match status" value="5"/>
</dbReference>
<evidence type="ECO:0000256" key="1">
    <source>
        <dbReference type="ARBA" id="ARBA00022614"/>
    </source>
</evidence>
<dbReference type="PANTHER" id="PTHR32153">
    <property type="entry name" value="OJ000223_09.16 PROTEIN"/>
    <property type="match status" value="1"/>
</dbReference>
<proteinExistence type="predicted"/>
<dbReference type="eggNOG" id="KOG0472">
    <property type="taxonomic scope" value="Eukaryota"/>
</dbReference>
<accession>A0A0D3FCB7</accession>
<dbReference type="SMART" id="SM00364">
    <property type="entry name" value="LRR_BAC"/>
    <property type="match status" value="7"/>
</dbReference>
<dbReference type="HOGENOM" id="CLU_249470_0_0_1"/>
<dbReference type="InterPro" id="IPR044997">
    <property type="entry name" value="F-box_plant"/>
</dbReference>
<dbReference type="PROSITE" id="PS50181">
    <property type="entry name" value="FBOX"/>
    <property type="match status" value="2"/>
</dbReference>
<dbReference type="Gramene" id="OBART02G37970.1">
    <property type="protein sequence ID" value="OBART02G37970.1"/>
    <property type="gene ID" value="OBART02G37970"/>
</dbReference>
<dbReference type="Pfam" id="PF00646">
    <property type="entry name" value="F-box"/>
    <property type="match status" value="1"/>
</dbReference>
<dbReference type="SMART" id="SM00369">
    <property type="entry name" value="LRR_TYP"/>
    <property type="match status" value="10"/>
</dbReference>
<evidence type="ECO:0000313" key="4">
    <source>
        <dbReference type="EnsemblPlants" id="OBART02G37970.1"/>
    </source>
</evidence>
<keyword evidence="1" id="KW-0433">Leucine-rich repeat</keyword>
<reference evidence="4" key="1">
    <citation type="journal article" date="2009" name="Rice">
        <title>De Novo Next Generation Sequencing of Plant Genomes.</title>
        <authorList>
            <person name="Rounsley S."/>
            <person name="Marri P.R."/>
            <person name="Yu Y."/>
            <person name="He R."/>
            <person name="Sisneros N."/>
            <person name="Goicoechea J.L."/>
            <person name="Lee S.J."/>
            <person name="Angelova A."/>
            <person name="Kudrna D."/>
            <person name="Luo M."/>
            <person name="Affourtit J."/>
            <person name="Desany B."/>
            <person name="Knight J."/>
            <person name="Niazi F."/>
            <person name="Egholm M."/>
            <person name="Wing R.A."/>
        </authorList>
    </citation>
    <scope>NUCLEOTIDE SEQUENCE [LARGE SCALE GENOMIC DNA]</scope>
    <source>
        <strain evidence="4">cv. IRGC 105608</strain>
    </source>
</reference>
<dbReference type="InterPro" id="IPR003591">
    <property type="entry name" value="Leu-rich_rpt_typical-subtyp"/>
</dbReference>
<keyword evidence="2" id="KW-0677">Repeat</keyword>
<dbReference type="STRING" id="65489.A0A0D3FCB7"/>
<dbReference type="AlphaFoldDB" id="A0A0D3FCB7"/>
<name>A0A0D3FCB7_9ORYZ</name>
<evidence type="ECO:0000313" key="5">
    <source>
        <dbReference type="Proteomes" id="UP000026960"/>
    </source>
</evidence>
<evidence type="ECO:0000259" key="3">
    <source>
        <dbReference type="PROSITE" id="PS50181"/>
    </source>
</evidence>
<dbReference type="Pfam" id="PF13855">
    <property type="entry name" value="LRR_8"/>
    <property type="match status" value="3"/>
</dbReference>